<comment type="caution">
    <text evidence="2">The sequence shown here is derived from an EMBL/GenBank/DDBJ whole genome shotgun (WGS) entry which is preliminary data.</text>
</comment>
<dbReference type="EMBL" id="BMAO01006020">
    <property type="protein sequence ID" value="GFR05511.1"/>
    <property type="molecule type" value="Genomic_DNA"/>
</dbReference>
<organism evidence="2 3">
    <name type="scientific">Trichonephila clavata</name>
    <name type="common">Joro spider</name>
    <name type="synonym">Nephila clavata</name>
    <dbReference type="NCBI Taxonomy" id="2740835"/>
    <lineage>
        <taxon>Eukaryota</taxon>
        <taxon>Metazoa</taxon>
        <taxon>Ecdysozoa</taxon>
        <taxon>Arthropoda</taxon>
        <taxon>Chelicerata</taxon>
        <taxon>Arachnida</taxon>
        <taxon>Araneae</taxon>
        <taxon>Araneomorphae</taxon>
        <taxon>Entelegynae</taxon>
        <taxon>Araneoidea</taxon>
        <taxon>Nephilidae</taxon>
        <taxon>Trichonephila</taxon>
    </lineage>
</organism>
<keyword evidence="3" id="KW-1185">Reference proteome</keyword>
<evidence type="ECO:0000313" key="2">
    <source>
        <dbReference type="EMBL" id="GFR05511.1"/>
    </source>
</evidence>
<feature type="transmembrane region" description="Helical" evidence="1">
    <location>
        <begin position="76"/>
        <end position="98"/>
    </location>
</feature>
<feature type="transmembrane region" description="Helical" evidence="1">
    <location>
        <begin position="48"/>
        <end position="70"/>
    </location>
</feature>
<name>A0A8X6JGF9_TRICU</name>
<keyword evidence="1" id="KW-0812">Transmembrane</keyword>
<evidence type="ECO:0000256" key="1">
    <source>
        <dbReference type="SAM" id="Phobius"/>
    </source>
</evidence>
<accession>A0A8X6JGF9</accession>
<proteinExistence type="predicted"/>
<evidence type="ECO:0000313" key="3">
    <source>
        <dbReference type="Proteomes" id="UP000887116"/>
    </source>
</evidence>
<dbReference type="AlphaFoldDB" id="A0A8X6JGF9"/>
<gene>
    <name evidence="2" type="ORF">TNCT_585061</name>
</gene>
<keyword evidence="1" id="KW-0472">Membrane</keyword>
<keyword evidence="1" id="KW-1133">Transmembrane helix</keyword>
<reference evidence="2" key="1">
    <citation type="submission" date="2020-07" db="EMBL/GenBank/DDBJ databases">
        <title>Multicomponent nature underlies the extraordinary mechanical properties of spider dragline silk.</title>
        <authorList>
            <person name="Kono N."/>
            <person name="Nakamura H."/>
            <person name="Mori M."/>
            <person name="Yoshida Y."/>
            <person name="Ohtoshi R."/>
            <person name="Malay A.D."/>
            <person name="Moran D.A.P."/>
            <person name="Tomita M."/>
            <person name="Numata K."/>
            <person name="Arakawa K."/>
        </authorList>
    </citation>
    <scope>NUCLEOTIDE SEQUENCE</scope>
</reference>
<protein>
    <submittedName>
        <fullName evidence="2">Uncharacterized protein</fullName>
    </submittedName>
</protein>
<dbReference type="Proteomes" id="UP000887116">
    <property type="component" value="Unassembled WGS sequence"/>
</dbReference>
<sequence>MIKEVSLPVRAESGTQTNEINFLNSEANDISSRSRINRLCCSDRTLEIISNVLLGAIGVLIVSLIIFGTVETRNCTALITVGSFIALIIICWVTSRLVRCRN</sequence>